<dbReference type="SMART" id="SM00420">
    <property type="entry name" value="HTH_DEOR"/>
    <property type="match status" value="1"/>
</dbReference>
<protein>
    <submittedName>
        <fullName evidence="5">DeoR/GlpR family DNA-binding transcription regulator</fullName>
    </submittedName>
</protein>
<dbReference type="InterPro" id="IPR014036">
    <property type="entry name" value="DeoR-like_C"/>
</dbReference>
<dbReference type="Proteomes" id="UP001499990">
    <property type="component" value="Unassembled WGS sequence"/>
</dbReference>
<name>A0ABP6SLK5_9ACTN</name>
<dbReference type="SUPFAM" id="SSF100950">
    <property type="entry name" value="NagB/RpiA/CoA transferase-like"/>
    <property type="match status" value="1"/>
</dbReference>
<sequence length="295" mass="30388">MICDVFRALIMEFLHGGGAQTIEGGLVTDAGLLAPQRRALIRDIVRRDGAVRVADLVDQLGVSDMTIRRDLDTLARDGSVKKVYGGAVATSGTAADEPGFEAKVNLESTAKAAVAAAAVALVEPGSVVAISAGTTSYAVAAGLVHVPRLTVLTNSLPVAEVLRNAGREQGADAPTLLLTGGLPTRSAALVGPLADQAIRSLHVDLLIIGAHGVSERAGLTTPNLAEAQTNQALISSARRVAVVADHSKWGVVGLSRFATLSEIDYFVSDDGLDEQARSVLGESVGELILADTGRS</sequence>
<evidence type="ECO:0000256" key="3">
    <source>
        <dbReference type="ARBA" id="ARBA00023163"/>
    </source>
</evidence>
<evidence type="ECO:0000313" key="5">
    <source>
        <dbReference type="EMBL" id="GAA3378936.1"/>
    </source>
</evidence>
<dbReference type="Gene3D" id="3.40.50.1360">
    <property type="match status" value="1"/>
</dbReference>
<dbReference type="PROSITE" id="PS51000">
    <property type="entry name" value="HTH_DEOR_2"/>
    <property type="match status" value="1"/>
</dbReference>
<organism evidence="5 6">
    <name type="scientific">Streptomyces sannanensis</name>
    <dbReference type="NCBI Taxonomy" id="285536"/>
    <lineage>
        <taxon>Bacteria</taxon>
        <taxon>Bacillati</taxon>
        <taxon>Actinomycetota</taxon>
        <taxon>Actinomycetes</taxon>
        <taxon>Kitasatosporales</taxon>
        <taxon>Streptomycetaceae</taxon>
        <taxon>Streptomyces</taxon>
    </lineage>
</organism>
<keyword evidence="2 5" id="KW-0238">DNA-binding</keyword>
<dbReference type="InterPro" id="IPR018356">
    <property type="entry name" value="Tscrpt_reg_HTH_DeoR_CS"/>
</dbReference>
<dbReference type="SMART" id="SM01134">
    <property type="entry name" value="DeoRC"/>
    <property type="match status" value="1"/>
</dbReference>
<evidence type="ECO:0000256" key="2">
    <source>
        <dbReference type="ARBA" id="ARBA00023125"/>
    </source>
</evidence>
<dbReference type="SUPFAM" id="SSF46785">
    <property type="entry name" value="Winged helix' DNA-binding domain"/>
    <property type="match status" value="1"/>
</dbReference>
<dbReference type="Gene3D" id="1.10.10.10">
    <property type="entry name" value="Winged helix-like DNA-binding domain superfamily/Winged helix DNA-binding domain"/>
    <property type="match status" value="1"/>
</dbReference>
<dbReference type="PANTHER" id="PTHR30363:SF44">
    <property type="entry name" value="AGA OPERON TRANSCRIPTIONAL REPRESSOR-RELATED"/>
    <property type="match status" value="1"/>
</dbReference>
<comment type="caution">
    <text evidence="5">The sequence shown here is derived from an EMBL/GenBank/DDBJ whole genome shotgun (WGS) entry which is preliminary data.</text>
</comment>
<dbReference type="EMBL" id="BAAAYL010000001">
    <property type="protein sequence ID" value="GAA3378936.1"/>
    <property type="molecule type" value="Genomic_DNA"/>
</dbReference>
<dbReference type="InterPro" id="IPR036388">
    <property type="entry name" value="WH-like_DNA-bd_sf"/>
</dbReference>
<dbReference type="RefSeq" id="WP_425586274.1">
    <property type="nucleotide sequence ID" value="NZ_BAAAYL010000001.1"/>
</dbReference>
<dbReference type="InterPro" id="IPR037171">
    <property type="entry name" value="NagB/RpiA_transferase-like"/>
</dbReference>
<dbReference type="Pfam" id="PF08220">
    <property type="entry name" value="HTH_DeoR"/>
    <property type="match status" value="1"/>
</dbReference>
<evidence type="ECO:0000259" key="4">
    <source>
        <dbReference type="PROSITE" id="PS51000"/>
    </source>
</evidence>
<dbReference type="InterPro" id="IPR001034">
    <property type="entry name" value="DeoR_HTH"/>
</dbReference>
<dbReference type="Pfam" id="PF00455">
    <property type="entry name" value="DeoRC"/>
    <property type="match status" value="1"/>
</dbReference>
<evidence type="ECO:0000313" key="6">
    <source>
        <dbReference type="Proteomes" id="UP001499990"/>
    </source>
</evidence>
<dbReference type="PRINTS" id="PR00037">
    <property type="entry name" value="HTHLACR"/>
</dbReference>
<gene>
    <name evidence="5" type="ORF">GCM10020367_60470</name>
</gene>
<dbReference type="PROSITE" id="PS00894">
    <property type="entry name" value="HTH_DEOR_1"/>
    <property type="match status" value="1"/>
</dbReference>
<evidence type="ECO:0000256" key="1">
    <source>
        <dbReference type="ARBA" id="ARBA00023015"/>
    </source>
</evidence>
<proteinExistence type="predicted"/>
<dbReference type="InterPro" id="IPR036390">
    <property type="entry name" value="WH_DNA-bd_sf"/>
</dbReference>
<dbReference type="GO" id="GO:0003677">
    <property type="term" value="F:DNA binding"/>
    <property type="evidence" value="ECO:0007669"/>
    <property type="project" value="UniProtKB-KW"/>
</dbReference>
<keyword evidence="1" id="KW-0805">Transcription regulation</keyword>
<reference evidence="6" key="1">
    <citation type="journal article" date="2019" name="Int. J. Syst. Evol. Microbiol.">
        <title>The Global Catalogue of Microorganisms (GCM) 10K type strain sequencing project: providing services to taxonomists for standard genome sequencing and annotation.</title>
        <authorList>
            <consortium name="The Broad Institute Genomics Platform"/>
            <consortium name="The Broad Institute Genome Sequencing Center for Infectious Disease"/>
            <person name="Wu L."/>
            <person name="Ma J."/>
        </authorList>
    </citation>
    <scope>NUCLEOTIDE SEQUENCE [LARGE SCALE GENOMIC DNA]</scope>
    <source>
        <strain evidence="6">JCM 9651</strain>
    </source>
</reference>
<keyword evidence="3" id="KW-0804">Transcription</keyword>
<dbReference type="PANTHER" id="PTHR30363">
    <property type="entry name" value="HTH-TYPE TRANSCRIPTIONAL REGULATOR SRLR-RELATED"/>
    <property type="match status" value="1"/>
</dbReference>
<feature type="domain" description="HTH deoR-type" evidence="4">
    <location>
        <begin position="34"/>
        <end position="89"/>
    </location>
</feature>
<dbReference type="InterPro" id="IPR050313">
    <property type="entry name" value="Carb_Metab_HTH_regulators"/>
</dbReference>
<accession>A0ABP6SLK5</accession>
<keyword evidence="6" id="KW-1185">Reference proteome</keyword>